<evidence type="ECO:0000259" key="3">
    <source>
        <dbReference type="Pfam" id="PF01386"/>
    </source>
</evidence>
<dbReference type="InterPro" id="IPR029751">
    <property type="entry name" value="Ribosomal_L25_dom"/>
</dbReference>
<gene>
    <name evidence="4" type="ORF">CRIB_2279</name>
</gene>
<evidence type="ECO:0000256" key="1">
    <source>
        <dbReference type="ARBA" id="ARBA00022980"/>
    </source>
</evidence>
<sequence length="90" mass="10171">MLNALSRNLNEKTKAIRSRGYIPAVIYGNKLDNSIPIEIHKTEFQRYLDANGGDKIIEINLNGEVKNCKITDVQIDGVKEGFLHIDFLLV</sequence>
<dbReference type="AlphaFoldDB" id="A0A1V1I404"/>
<keyword evidence="2" id="KW-0687">Ribonucleoprotein</keyword>
<dbReference type="RefSeq" id="WP_180702369.1">
    <property type="nucleotide sequence ID" value="NZ_CAJUCR010000021.1"/>
</dbReference>
<evidence type="ECO:0000256" key="2">
    <source>
        <dbReference type="ARBA" id="ARBA00023274"/>
    </source>
</evidence>
<dbReference type="InterPro" id="IPR020056">
    <property type="entry name" value="Rbsml_bL25/Gln-tRNA_synth_N"/>
</dbReference>
<keyword evidence="1 4" id="KW-0689">Ribosomal protein</keyword>
<dbReference type="GeneID" id="82206315"/>
<proteinExistence type="predicted"/>
<keyword evidence="5" id="KW-1185">Reference proteome</keyword>
<dbReference type="GO" id="GO:0003735">
    <property type="term" value="F:structural constituent of ribosome"/>
    <property type="evidence" value="ECO:0007669"/>
    <property type="project" value="InterPro"/>
</dbReference>
<dbReference type="GO" id="GO:1990904">
    <property type="term" value="C:ribonucleoprotein complex"/>
    <property type="evidence" value="ECO:0007669"/>
    <property type="project" value="UniProtKB-KW"/>
</dbReference>
<reference evidence="4 5" key="1">
    <citation type="submission" date="2014-04" db="EMBL/GenBank/DDBJ databases">
        <authorList>
            <person name="Hornung B.V."/>
        </authorList>
    </citation>
    <scope>NUCLEOTIDE SEQUENCE [LARGE SCALE GENOMIC DNA]</scope>
    <source>
        <strain evidence="4 5">CRIB</strain>
    </source>
</reference>
<dbReference type="EMBL" id="LN555523">
    <property type="protein sequence ID" value="CED94879.1"/>
    <property type="molecule type" value="Genomic_DNA"/>
</dbReference>
<dbReference type="SUPFAM" id="SSF50715">
    <property type="entry name" value="Ribosomal protein L25-like"/>
    <property type="match status" value="1"/>
</dbReference>
<dbReference type="GO" id="GO:0005840">
    <property type="term" value="C:ribosome"/>
    <property type="evidence" value="ECO:0007669"/>
    <property type="project" value="UniProtKB-KW"/>
</dbReference>
<protein>
    <submittedName>
        <fullName evidence="4">Ribosomal protein L25</fullName>
    </submittedName>
</protein>
<dbReference type="Gene3D" id="2.40.240.10">
    <property type="entry name" value="Ribosomal Protein L25, Chain P"/>
    <property type="match status" value="1"/>
</dbReference>
<feature type="domain" description="Large ribosomal subunit protein bL25 L25" evidence="3">
    <location>
        <begin position="2"/>
        <end position="87"/>
    </location>
</feature>
<organism evidence="4 5">
    <name type="scientific">Romboutsia ilealis</name>
    <dbReference type="NCBI Taxonomy" id="1115758"/>
    <lineage>
        <taxon>Bacteria</taxon>
        <taxon>Bacillati</taxon>
        <taxon>Bacillota</taxon>
        <taxon>Clostridia</taxon>
        <taxon>Peptostreptococcales</taxon>
        <taxon>Peptostreptococcaceae</taxon>
        <taxon>Romboutsia</taxon>
    </lineage>
</organism>
<dbReference type="KEGG" id="ril:CRIB_2279"/>
<accession>A0A1V1I404</accession>
<evidence type="ECO:0000313" key="5">
    <source>
        <dbReference type="Proteomes" id="UP000245622"/>
    </source>
</evidence>
<dbReference type="Pfam" id="PF01386">
    <property type="entry name" value="Ribosomal_L25p"/>
    <property type="match status" value="1"/>
</dbReference>
<dbReference type="CDD" id="cd00495">
    <property type="entry name" value="Ribosomal_L25_TL5_CTC"/>
    <property type="match status" value="1"/>
</dbReference>
<dbReference type="Proteomes" id="UP000245622">
    <property type="component" value="Chromosome 1"/>
</dbReference>
<name>A0A1V1I404_9FIRM</name>
<dbReference type="GO" id="GO:0006412">
    <property type="term" value="P:translation"/>
    <property type="evidence" value="ECO:0007669"/>
    <property type="project" value="InterPro"/>
</dbReference>
<dbReference type="InterPro" id="IPR011035">
    <property type="entry name" value="Ribosomal_bL25/Gln-tRNA_synth"/>
</dbReference>
<evidence type="ECO:0000313" key="4">
    <source>
        <dbReference type="EMBL" id="CED94879.1"/>
    </source>
</evidence>